<keyword evidence="1" id="KW-1133">Transmembrane helix</keyword>
<keyword evidence="2" id="KW-0808">Transferase</keyword>
<dbReference type="PANTHER" id="PTHR34144">
    <property type="entry name" value="CHROMOSOME 8, WHOLE GENOME SHOTGUN SEQUENCE"/>
    <property type="match status" value="1"/>
</dbReference>
<evidence type="ECO:0000313" key="2">
    <source>
        <dbReference type="EMBL" id="KAH6892933.1"/>
    </source>
</evidence>
<keyword evidence="2" id="KW-0328">Glycosyltransferase</keyword>
<gene>
    <name evidence="2" type="ORF">B0T10DRAFT_591719</name>
</gene>
<protein>
    <submittedName>
        <fullName evidence="2">Cryptococcal mannosyltransferase 1-domain-containing protein</fullName>
    </submittedName>
</protein>
<comment type="caution">
    <text evidence="2">The sequence shown here is derived from an EMBL/GenBank/DDBJ whole genome shotgun (WGS) entry which is preliminary data.</text>
</comment>
<proteinExistence type="predicted"/>
<evidence type="ECO:0000256" key="1">
    <source>
        <dbReference type="SAM" id="Phobius"/>
    </source>
</evidence>
<dbReference type="OrthoDB" id="262547at2759"/>
<evidence type="ECO:0000313" key="3">
    <source>
        <dbReference type="Proteomes" id="UP000777438"/>
    </source>
</evidence>
<sequence>MSILRGRCINVRFCYFHLRNILYWRFLCPFVIILSILNACHVHHRLSTANRTSQTTETFQKGTRVYVASLHWNNERVLRDSWNRGILDLVQTLGPDNVFVSVLESGSWDGSKAALRELDQSLNALGASRSVKLDNTTHADEIAFPPLEPGNGWIKTARGRIELRRIPFLARLRNASLQPLKDMAKQGITYDYVLFLNDVVFNAADVLTLLETNSGDYAAACSLDFGNPPAFYDTFALRDINGNEHATQVWPYFRSFKSRQAMKRSEPVPVTACWNGMVTMPADTFTGDDAVGFRGIDDSLADMHLEASECCLIHADNPASKTLGVYLNPNVRVGYDSRAYEVVHPSRHGSWVSWWGVFTGLWKNRFSRWLTTPWFKEWAVRRRIGIWRQRGSGRQENGTICLVNEMQVLAANGWNHV</sequence>
<dbReference type="InterPro" id="IPR021047">
    <property type="entry name" value="Mannosyltransferase_CMT1"/>
</dbReference>
<keyword evidence="3" id="KW-1185">Reference proteome</keyword>
<feature type="transmembrane region" description="Helical" evidence="1">
    <location>
        <begin position="21"/>
        <end position="39"/>
    </location>
</feature>
<keyword evidence="1" id="KW-0812">Transmembrane</keyword>
<name>A0A9P9AP46_9HYPO</name>
<dbReference type="EMBL" id="JAGPYM010000006">
    <property type="protein sequence ID" value="KAH6892933.1"/>
    <property type="molecule type" value="Genomic_DNA"/>
</dbReference>
<dbReference type="PANTHER" id="PTHR34144:SF7">
    <property type="entry name" value="EXPORT PROTEIN (CAP59), PUTATIVE (AFU_ORTHOLOGUE AFUA_7G05020)-RELATED"/>
    <property type="match status" value="1"/>
</dbReference>
<dbReference type="GO" id="GO:0016757">
    <property type="term" value="F:glycosyltransferase activity"/>
    <property type="evidence" value="ECO:0007669"/>
    <property type="project" value="UniProtKB-KW"/>
</dbReference>
<accession>A0A9P9AP46</accession>
<dbReference type="AlphaFoldDB" id="A0A9P9AP46"/>
<dbReference type="Pfam" id="PF11735">
    <property type="entry name" value="CAP59_mtransfer"/>
    <property type="match status" value="1"/>
</dbReference>
<keyword evidence="1" id="KW-0472">Membrane</keyword>
<reference evidence="2 3" key="1">
    <citation type="journal article" date="2021" name="Nat. Commun.">
        <title>Genetic determinants of endophytism in the Arabidopsis root mycobiome.</title>
        <authorList>
            <person name="Mesny F."/>
            <person name="Miyauchi S."/>
            <person name="Thiergart T."/>
            <person name="Pickel B."/>
            <person name="Atanasova L."/>
            <person name="Karlsson M."/>
            <person name="Huettel B."/>
            <person name="Barry K.W."/>
            <person name="Haridas S."/>
            <person name="Chen C."/>
            <person name="Bauer D."/>
            <person name="Andreopoulos W."/>
            <person name="Pangilinan J."/>
            <person name="LaButti K."/>
            <person name="Riley R."/>
            <person name="Lipzen A."/>
            <person name="Clum A."/>
            <person name="Drula E."/>
            <person name="Henrissat B."/>
            <person name="Kohler A."/>
            <person name="Grigoriev I.V."/>
            <person name="Martin F.M."/>
            <person name="Hacquard S."/>
        </authorList>
    </citation>
    <scope>NUCLEOTIDE SEQUENCE [LARGE SCALE GENOMIC DNA]</scope>
    <source>
        <strain evidence="2 3">MPI-CAGE-CH-0241</strain>
    </source>
</reference>
<organism evidence="2 3">
    <name type="scientific">Thelonectria olida</name>
    <dbReference type="NCBI Taxonomy" id="1576542"/>
    <lineage>
        <taxon>Eukaryota</taxon>
        <taxon>Fungi</taxon>
        <taxon>Dikarya</taxon>
        <taxon>Ascomycota</taxon>
        <taxon>Pezizomycotina</taxon>
        <taxon>Sordariomycetes</taxon>
        <taxon>Hypocreomycetidae</taxon>
        <taxon>Hypocreales</taxon>
        <taxon>Nectriaceae</taxon>
        <taxon>Thelonectria</taxon>
    </lineage>
</organism>
<dbReference type="Proteomes" id="UP000777438">
    <property type="component" value="Unassembled WGS sequence"/>
</dbReference>